<feature type="domain" description="Acyl-CoA dehydrogenase/oxidase N-terminal" evidence="13">
    <location>
        <begin position="7"/>
        <end position="119"/>
    </location>
</feature>
<dbReference type="PANTHER" id="PTHR48083:SF20">
    <property type="entry name" value="LONG-CHAIN SPECIFIC ACYL-COA DEHYDROGENASE, MITOCHONDRIAL"/>
    <property type="match status" value="1"/>
</dbReference>
<evidence type="ECO:0000259" key="11">
    <source>
        <dbReference type="Pfam" id="PF00441"/>
    </source>
</evidence>
<dbReference type="InterPro" id="IPR013786">
    <property type="entry name" value="AcylCoA_DH/ox_N"/>
</dbReference>
<comment type="function">
    <text evidence="7">Catalyzes the dehydrogenation at the alpha-beta position of ACP-bound acyl chains. This results in the introduction of a double bond in the lipidic chain, which is further transferred to the epsilon-amino group of lysine residue in the mycobactin core by MbtK.</text>
</comment>
<dbReference type="InterPro" id="IPR050741">
    <property type="entry name" value="Acyl-CoA_dehydrogenase"/>
</dbReference>
<evidence type="ECO:0000256" key="6">
    <source>
        <dbReference type="ARBA" id="ARBA00023002"/>
    </source>
</evidence>
<accession>A0ABV7QQ20</accession>
<keyword evidence="4 10" id="KW-0285">Flavoprotein</keyword>
<dbReference type="Gene3D" id="2.40.110.10">
    <property type="entry name" value="Butyryl-CoA Dehydrogenase, subunit A, domain 2"/>
    <property type="match status" value="1"/>
</dbReference>
<dbReference type="PROSITE" id="PS00073">
    <property type="entry name" value="ACYL_COA_DH_2"/>
    <property type="match status" value="1"/>
</dbReference>
<evidence type="ECO:0000256" key="1">
    <source>
        <dbReference type="ARBA" id="ARBA00001974"/>
    </source>
</evidence>
<comment type="pathway">
    <text evidence="2">Siderophore biosynthesis; mycobactin biosynthesis.</text>
</comment>
<reference evidence="15" key="1">
    <citation type="journal article" date="2019" name="Int. J. Syst. Evol. Microbiol.">
        <title>The Global Catalogue of Microorganisms (GCM) 10K type strain sequencing project: providing services to taxonomists for standard genome sequencing and annotation.</title>
        <authorList>
            <consortium name="The Broad Institute Genomics Platform"/>
            <consortium name="The Broad Institute Genome Sequencing Center for Infectious Disease"/>
            <person name="Wu L."/>
            <person name="Ma J."/>
        </authorList>
    </citation>
    <scope>NUCLEOTIDE SEQUENCE [LARGE SCALE GENOMIC DNA]</scope>
    <source>
        <strain evidence="15">CGMCC 4.7682</strain>
    </source>
</reference>
<comment type="cofactor">
    <cofactor evidence="1 10">
        <name>FAD</name>
        <dbReference type="ChEBI" id="CHEBI:57692"/>
    </cofactor>
</comment>
<sequence length="377" mass="41416">MRRELFTAAHKDFRALVRTFLEREVLPRYPDWERAGAVDRDVWLTAGKHGLLGMDLAVEYGGGGADDYRYHVVLAEEFAAARVHAPALSLHNEVVGAYLKALATPEQRARWLPGFCSGELVTAIAITEPDAGSDLTRLRTTARPDGRGFRLTGRKTFISHGELADLVLVLARTGERDTDFGLLAVERTAAGFAVGKRIDKLGMRALDTVEMAFEDVAVPAANVVGRPSRAMGYLLRHLKQERLWIAVSALAGAERVFADTVDYCRVRAVSGGPLTALQHTRFVLAELATELSVARTFTDRCVAAHVDDMLGADEAAMAKWWNTELAQRVTDRCLQLHGGYGYTHEFAVGRAFVDSRVQTIYGGTTEVMKETIAQSLI</sequence>
<feature type="domain" description="Acyl-CoA dehydrogenase/oxidase C-terminal" evidence="11">
    <location>
        <begin position="233"/>
        <end position="376"/>
    </location>
</feature>
<dbReference type="EMBL" id="JBHRWI010000039">
    <property type="protein sequence ID" value="MFC3514259.1"/>
    <property type="molecule type" value="Genomic_DNA"/>
</dbReference>
<evidence type="ECO:0000256" key="8">
    <source>
        <dbReference type="ARBA" id="ARBA00040394"/>
    </source>
</evidence>
<evidence type="ECO:0000256" key="5">
    <source>
        <dbReference type="ARBA" id="ARBA00022827"/>
    </source>
</evidence>
<protein>
    <recommendedName>
        <fullName evidence="8">Acyl-[acyl-carrier-protein] dehydrogenase MbtN</fullName>
    </recommendedName>
    <alternativeName>
        <fullName evidence="9">Mycobactin synthase protein N</fullName>
    </alternativeName>
</protein>
<keyword evidence="15" id="KW-1185">Reference proteome</keyword>
<dbReference type="PANTHER" id="PTHR48083">
    <property type="entry name" value="MEDIUM-CHAIN SPECIFIC ACYL-COA DEHYDROGENASE, MITOCHONDRIAL-RELATED"/>
    <property type="match status" value="1"/>
</dbReference>
<dbReference type="Gene3D" id="1.10.540.10">
    <property type="entry name" value="Acyl-CoA dehydrogenase/oxidase, N-terminal domain"/>
    <property type="match status" value="1"/>
</dbReference>
<dbReference type="Proteomes" id="UP001595764">
    <property type="component" value="Unassembled WGS sequence"/>
</dbReference>
<evidence type="ECO:0000256" key="9">
    <source>
        <dbReference type="ARBA" id="ARBA00042660"/>
    </source>
</evidence>
<evidence type="ECO:0000256" key="2">
    <source>
        <dbReference type="ARBA" id="ARBA00005102"/>
    </source>
</evidence>
<comment type="similarity">
    <text evidence="3 10">Belongs to the acyl-CoA dehydrogenase family.</text>
</comment>
<dbReference type="Pfam" id="PF00441">
    <property type="entry name" value="Acyl-CoA_dh_1"/>
    <property type="match status" value="1"/>
</dbReference>
<dbReference type="Pfam" id="PF02770">
    <property type="entry name" value="Acyl-CoA_dh_M"/>
    <property type="match status" value="1"/>
</dbReference>
<gene>
    <name evidence="14" type="ORF">ACFORO_29110</name>
</gene>
<dbReference type="InterPro" id="IPR037069">
    <property type="entry name" value="AcylCoA_DH/ox_N_sf"/>
</dbReference>
<proteinExistence type="inferred from homology"/>
<dbReference type="InterPro" id="IPR006089">
    <property type="entry name" value="Acyl-CoA_DH_CS"/>
</dbReference>
<evidence type="ECO:0000313" key="14">
    <source>
        <dbReference type="EMBL" id="MFC3514259.1"/>
    </source>
</evidence>
<dbReference type="SUPFAM" id="SSF56645">
    <property type="entry name" value="Acyl-CoA dehydrogenase NM domain-like"/>
    <property type="match status" value="1"/>
</dbReference>
<dbReference type="InterPro" id="IPR009075">
    <property type="entry name" value="AcylCo_DH/oxidase_C"/>
</dbReference>
<dbReference type="InterPro" id="IPR006091">
    <property type="entry name" value="Acyl-CoA_Oxase/DH_mid-dom"/>
</dbReference>
<evidence type="ECO:0000256" key="3">
    <source>
        <dbReference type="ARBA" id="ARBA00009347"/>
    </source>
</evidence>
<evidence type="ECO:0000259" key="13">
    <source>
        <dbReference type="Pfam" id="PF02771"/>
    </source>
</evidence>
<organism evidence="14 15">
    <name type="scientific">Amycolatopsis halotolerans</name>
    <dbReference type="NCBI Taxonomy" id="330083"/>
    <lineage>
        <taxon>Bacteria</taxon>
        <taxon>Bacillati</taxon>
        <taxon>Actinomycetota</taxon>
        <taxon>Actinomycetes</taxon>
        <taxon>Pseudonocardiales</taxon>
        <taxon>Pseudonocardiaceae</taxon>
        <taxon>Amycolatopsis</taxon>
    </lineage>
</organism>
<evidence type="ECO:0000256" key="4">
    <source>
        <dbReference type="ARBA" id="ARBA00022630"/>
    </source>
</evidence>
<dbReference type="SUPFAM" id="SSF47203">
    <property type="entry name" value="Acyl-CoA dehydrogenase C-terminal domain-like"/>
    <property type="match status" value="1"/>
</dbReference>
<feature type="domain" description="Acyl-CoA oxidase/dehydrogenase middle" evidence="12">
    <location>
        <begin position="123"/>
        <end position="216"/>
    </location>
</feature>
<dbReference type="Pfam" id="PF02771">
    <property type="entry name" value="Acyl-CoA_dh_N"/>
    <property type="match status" value="1"/>
</dbReference>
<evidence type="ECO:0000259" key="12">
    <source>
        <dbReference type="Pfam" id="PF02770"/>
    </source>
</evidence>
<dbReference type="InterPro" id="IPR046373">
    <property type="entry name" value="Acyl-CoA_Oxase/DH_mid-dom_sf"/>
</dbReference>
<name>A0ABV7QQ20_9PSEU</name>
<evidence type="ECO:0000256" key="10">
    <source>
        <dbReference type="RuleBase" id="RU362125"/>
    </source>
</evidence>
<evidence type="ECO:0000256" key="7">
    <source>
        <dbReference type="ARBA" id="ARBA00037085"/>
    </source>
</evidence>
<comment type="caution">
    <text evidence="14">The sequence shown here is derived from an EMBL/GenBank/DDBJ whole genome shotgun (WGS) entry which is preliminary data.</text>
</comment>
<dbReference type="Gene3D" id="1.20.140.10">
    <property type="entry name" value="Butyryl-CoA Dehydrogenase, subunit A, domain 3"/>
    <property type="match status" value="1"/>
</dbReference>
<evidence type="ECO:0000313" key="15">
    <source>
        <dbReference type="Proteomes" id="UP001595764"/>
    </source>
</evidence>
<dbReference type="RefSeq" id="WP_377872176.1">
    <property type="nucleotide sequence ID" value="NZ_JBHMAY010000037.1"/>
</dbReference>
<keyword evidence="6 10" id="KW-0560">Oxidoreductase</keyword>
<keyword evidence="5 10" id="KW-0274">FAD</keyword>
<dbReference type="InterPro" id="IPR009100">
    <property type="entry name" value="AcylCoA_DH/oxidase_NM_dom_sf"/>
</dbReference>
<dbReference type="InterPro" id="IPR036250">
    <property type="entry name" value="AcylCo_DH-like_C"/>
</dbReference>